<evidence type="ECO:0000313" key="12">
    <source>
        <dbReference type="Proteomes" id="UP001151699"/>
    </source>
</evidence>
<evidence type="ECO:0000256" key="8">
    <source>
        <dbReference type="ARBA" id="ARBA00023179"/>
    </source>
</evidence>
<dbReference type="PANTHER" id="PTHR45080">
    <property type="entry name" value="CONTACTIN 5"/>
    <property type="match status" value="1"/>
</dbReference>
<gene>
    <name evidence="11" type="primary">Unc-89_1</name>
    <name evidence="11" type="ORF">Bhyg_14568</name>
</gene>
<dbReference type="GO" id="GO:0007156">
    <property type="term" value="P:homophilic cell adhesion via plasma membrane adhesion molecules"/>
    <property type="evidence" value="ECO:0007669"/>
    <property type="project" value="TreeGrafter"/>
</dbReference>
<keyword evidence="4" id="KW-0963">Cytoplasm</keyword>
<dbReference type="PROSITE" id="PS50835">
    <property type="entry name" value="IG_LIKE"/>
    <property type="match status" value="1"/>
</dbReference>
<dbReference type="InterPro" id="IPR003598">
    <property type="entry name" value="Ig_sub2"/>
</dbReference>
<dbReference type="AlphaFoldDB" id="A0A9Q0RXB8"/>
<dbReference type="EMBL" id="WJQU01000004">
    <property type="protein sequence ID" value="KAJ6635982.1"/>
    <property type="molecule type" value="Genomic_DNA"/>
</dbReference>
<dbReference type="SUPFAM" id="SSF48726">
    <property type="entry name" value="Immunoglobulin"/>
    <property type="match status" value="2"/>
</dbReference>
<feature type="non-terminal residue" evidence="11">
    <location>
        <position position="206"/>
    </location>
</feature>
<comment type="caution">
    <text evidence="11">The sequence shown here is derived from an EMBL/GenBank/DDBJ whole genome shotgun (WGS) entry which is preliminary data.</text>
</comment>
<keyword evidence="3" id="KW-0728">SH3 domain</keyword>
<dbReference type="PANTHER" id="PTHR45080:SF8">
    <property type="entry name" value="IG-LIKE DOMAIN-CONTAINING PROTEIN"/>
    <property type="match status" value="1"/>
</dbReference>
<keyword evidence="9" id="KW-0393">Immunoglobulin domain</keyword>
<dbReference type="Pfam" id="PF07679">
    <property type="entry name" value="I-set"/>
    <property type="match status" value="2"/>
</dbReference>
<organism evidence="11 12">
    <name type="scientific">Pseudolycoriella hygida</name>
    <dbReference type="NCBI Taxonomy" id="35572"/>
    <lineage>
        <taxon>Eukaryota</taxon>
        <taxon>Metazoa</taxon>
        <taxon>Ecdysozoa</taxon>
        <taxon>Arthropoda</taxon>
        <taxon>Hexapoda</taxon>
        <taxon>Insecta</taxon>
        <taxon>Pterygota</taxon>
        <taxon>Neoptera</taxon>
        <taxon>Endopterygota</taxon>
        <taxon>Diptera</taxon>
        <taxon>Nematocera</taxon>
        <taxon>Sciaroidea</taxon>
        <taxon>Sciaridae</taxon>
        <taxon>Pseudolycoriella</taxon>
    </lineage>
</organism>
<evidence type="ECO:0000256" key="6">
    <source>
        <dbReference type="ARBA" id="ARBA00022737"/>
    </source>
</evidence>
<evidence type="ECO:0000256" key="3">
    <source>
        <dbReference type="ARBA" id="ARBA00022443"/>
    </source>
</evidence>
<dbReference type="InterPro" id="IPR003599">
    <property type="entry name" value="Ig_sub"/>
</dbReference>
<evidence type="ECO:0000256" key="2">
    <source>
        <dbReference type="ARBA" id="ARBA00006692"/>
    </source>
</evidence>
<evidence type="ECO:0000259" key="10">
    <source>
        <dbReference type="PROSITE" id="PS50835"/>
    </source>
</evidence>
<keyword evidence="7" id="KW-1015">Disulfide bond</keyword>
<keyword evidence="6" id="KW-0677">Repeat</keyword>
<dbReference type="InterPro" id="IPR013783">
    <property type="entry name" value="Ig-like_fold"/>
</dbReference>
<dbReference type="SMART" id="SM00409">
    <property type="entry name" value="IG"/>
    <property type="match status" value="2"/>
</dbReference>
<reference evidence="11" key="1">
    <citation type="submission" date="2022-07" db="EMBL/GenBank/DDBJ databases">
        <authorList>
            <person name="Trinca V."/>
            <person name="Uliana J.V.C."/>
            <person name="Torres T.T."/>
            <person name="Ward R.J."/>
            <person name="Monesi N."/>
        </authorList>
    </citation>
    <scope>NUCLEOTIDE SEQUENCE</scope>
    <source>
        <strain evidence="11">HSMRA1968</strain>
        <tissue evidence="11">Whole embryos</tissue>
    </source>
</reference>
<dbReference type="InterPro" id="IPR050958">
    <property type="entry name" value="Cell_Adh-Cytoskel_Orgn"/>
</dbReference>
<sequence>MQSRNHYIPETYVLEIPAATESDVGSYTCTARNCYGSVTSSANVRILDLKTQYPCFQQRLKRTDIFAGRNAYLPVKVSGSPQPDVKWFKNSRPLIENERIELRHYGPHSHVLHINDAEPKDAGLYTCQARNNVGIASTSAMVNVEKNDPLHMYKPAAQDCSVDYDRISRQLESHLRPNGWSQRNLDDYLYRLSVANYHIKYRTERE</sequence>
<dbReference type="GO" id="GO:0005886">
    <property type="term" value="C:plasma membrane"/>
    <property type="evidence" value="ECO:0007669"/>
    <property type="project" value="TreeGrafter"/>
</dbReference>
<dbReference type="InterPro" id="IPR036179">
    <property type="entry name" value="Ig-like_dom_sf"/>
</dbReference>
<evidence type="ECO:0000256" key="9">
    <source>
        <dbReference type="ARBA" id="ARBA00023319"/>
    </source>
</evidence>
<evidence type="ECO:0000256" key="7">
    <source>
        <dbReference type="ARBA" id="ARBA00023157"/>
    </source>
</evidence>
<keyword evidence="5" id="KW-0732">Signal</keyword>
<name>A0A9Q0RXB8_9DIPT</name>
<proteinExistence type="inferred from homology"/>
<dbReference type="GO" id="GO:0005737">
    <property type="term" value="C:cytoplasm"/>
    <property type="evidence" value="ECO:0007669"/>
    <property type="project" value="UniProtKB-SubCell"/>
</dbReference>
<dbReference type="InterPro" id="IPR013098">
    <property type="entry name" value="Ig_I-set"/>
</dbReference>
<dbReference type="Proteomes" id="UP001151699">
    <property type="component" value="Chromosome C"/>
</dbReference>
<evidence type="ECO:0000256" key="1">
    <source>
        <dbReference type="ARBA" id="ARBA00004496"/>
    </source>
</evidence>
<evidence type="ECO:0000256" key="5">
    <source>
        <dbReference type="ARBA" id="ARBA00022729"/>
    </source>
</evidence>
<comment type="similarity">
    <text evidence="2">Belongs to the protein kinase superfamily. CAMK Ser/Thr protein kinase family.</text>
</comment>
<keyword evidence="12" id="KW-1185">Reference proteome</keyword>
<keyword evidence="8" id="KW-0514">Muscle protein</keyword>
<dbReference type="SMART" id="SM00408">
    <property type="entry name" value="IGc2"/>
    <property type="match status" value="1"/>
</dbReference>
<comment type="subcellular location">
    <subcellularLocation>
        <location evidence="1">Cytoplasm</location>
    </subcellularLocation>
</comment>
<evidence type="ECO:0000256" key="4">
    <source>
        <dbReference type="ARBA" id="ARBA00022490"/>
    </source>
</evidence>
<dbReference type="Gene3D" id="2.60.40.10">
    <property type="entry name" value="Immunoglobulins"/>
    <property type="match status" value="2"/>
</dbReference>
<dbReference type="FunFam" id="2.60.40.10:FF:000147">
    <property type="entry name" value="Myosin light chain kinase"/>
    <property type="match status" value="1"/>
</dbReference>
<protein>
    <submittedName>
        <fullName evidence="11">Obscurin</fullName>
    </submittedName>
</protein>
<evidence type="ECO:0000313" key="11">
    <source>
        <dbReference type="EMBL" id="KAJ6635982.1"/>
    </source>
</evidence>
<accession>A0A9Q0RXB8</accession>
<dbReference type="InterPro" id="IPR007110">
    <property type="entry name" value="Ig-like_dom"/>
</dbReference>
<dbReference type="OrthoDB" id="8067067at2759"/>
<feature type="domain" description="Ig-like" evidence="10">
    <location>
        <begin position="54"/>
        <end position="143"/>
    </location>
</feature>